<evidence type="ECO:0000313" key="5">
    <source>
        <dbReference type="Proteomes" id="UP000241203"/>
    </source>
</evidence>
<keyword evidence="6" id="KW-1185">Reference proteome</keyword>
<gene>
    <name evidence="3" type="ORF">CLV49_1008</name>
    <name evidence="4" type="ORF">ELQ93_14075</name>
</gene>
<dbReference type="InterPro" id="IPR003594">
    <property type="entry name" value="HATPase_dom"/>
</dbReference>
<evidence type="ECO:0000256" key="1">
    <source>
        <dbReference type="ARBA" id="ARBA00022527"/>
    </source>
</evidence>
<dbReference type="EMBL" id="RZGY01000002">
    <property type="protein sequence ID" value="RUQ84719.1"/>
    <property type="molecule type" value="Genomic_DNA"/>
</dbReference>
<dbReference type="Proteomes" id="UP000268291">
    <property type="component" value="Unassembled WGS sequence"/>
</dbReference>
<keyword evidence="4" id="KW-0067">ATP-binding</keyword>
<dbReference type="SUPFAM" id="SSF55874">
    <property type="entry name" value="ATPase domain of HSP90 chaperone/DNA topoisomerase II/histidine kinase"/>
    <property type="match status" value="1"/>
</dbReference>
<keyword evidence="3" id="KW-0418">Kinase</keyword>
<reference evidence="3 5" key="1">
    <citation type="submission" date="2018-03" db="EMBL/GenBank/DDBJ databases">
        <title>Genomic Encyclopedia of Archaeal and Bacterial Type Strains, Phase II (KMG-II): from individual species to whole genera.</title>
        <authorList>
            <person name="Goeker M."/>
        </authorList>
    </citation>
    <scope>NUCLEOTIDE SEQUENCE [LARGE SCALE GENOMIC DNA]</scope>
    <source>
        <strain evidence="3 5">DSM 21548</strain>
    </source>
</reference>
<keyword evidence="3" id="KW-0808">Transferase</keyword>
<evidence type="ECO:0000313" key="3">
    <source>
        <dbReference type="EMBL" id="PSL37401.1"/>
    </source>
</evidence>
<organism evidence="3 5">
    <name type="scientific">Labedella gwakjiensis</name>
    <dbReference type="NCBI Taxonomy" id="390269"/>
    <lineage>
        <taxon>Bacteria</taxon>
        <taxon>Bacillati</taxon>
        <taxon>Actinomycetota</taxon>
        <taxon>Actinomycetes</taxon>
        <taxon>Micrococcales</taxon>
        <taxon>Microbacteriaceae</taxon>
        <taxon>Labedella</taxon>
    </lineage>
</organism>
<dbReference type="InterPro" id="IPR036890">
    <property type="entry name" value="HATPase_C_sf"/>
</dbReference>
<dbReference type="InterPro" id="IPR050267">
    <property type="entry name" value="Anti-sigma-factor_SerPK"/>
</dbReference>
<dbReference type="EMBL" id="PYAU01000001">
    <property type="protein sequence ID" value="PSL37401.1"/>
    <property type="molecule type" value="Genomic_DNA"/>
</dbReference>
<keyword evidence="4" id="KW-0547">Nucleotide-binding</keyword>
<keyword evidence="1" id="KW-0723">Serine/threonine-protein kinase</keyword>
<dbReference type="GO" id="GO:0005524">
    <property type="term" value="F:ATP binding"/>
    <property type="evidence" value="ECO:0007669"/>
    <property type="project" value="UniProtKB-KW"/>
</dbReference>
<dbReference type="Gene3D" id="3.30.565.10">
    <property type="entry name" value="Histidine kinase-like ATPase, C-terminal domain"/>
    <property type="match status" value="1"/>
</dbReference>
<evidence type="ECO:0000259" key="2">
    <source>
        <dbReference type="Pfam" id="PF13581"/>
    </source>
</evidence>
<reference evidence="4 6" key="2">
    <citation type="submission" date="2018-12" db="EMBL/GenBank/DDBJ databases">
        <authorList>
            <person name="hu s."/>
            <person name="Xu Y."/>
            <person name="Xu B."/>
            <person name="Li F."/>
        </authorList>
    </citation>
    <scope>NUCLEOTIDE SEQUENCE [LARGE SCALE GENOMIC DNA]</scope>
    <source>
        <strain evidence="4 6">KSW2-17</strain>
    </source>
</reference>
<dbReference type="Pfam" id="PF13581">
    <property type="entry name" value="HATPase_c_2"/>
    <property type="match status" value="1"/>
</dbReference>
<dbReference type="CDD" id="cd16936">
    <property type="entry name" value="HATPase_RsbW-like"/>
    <property type="match status" value="1"/>
</dbReference>
<sequence length="142" mass="15407">MRSVTEFVSDLTSPPDTVDEVHSLLECMWEAEPLVSAGVRMRFETALIELATNVVQHADRGNGVAWTVRIASSETSLTAEIVDSNPSEGFTPSVRRSMPPDLAEEGRGLALVHLLVDSATFDATEHGGVWRIRLSRAMSAEG</sequence>
<dbReference type="Proteomes" id="UP000241203">
    <property type="component" value="Unassembled WGS sequence"/>
</dbReference>
<accession>A0A2P8GTW2</accession>
<evidence type="ECO:0000313" key="6">
    <source>
        <dbReference type="Proteomes" id="UP000268291"/>
    </source>
</evidence>
<comment type="caution">
    <text evidence="3">The sequence shown here is derived from an EMBL/GenBank/DDBJ whole genome shotgun (WGS) entry which is preliminary data.</text>
</comment>
<evidence type="ECO:0000313" key="4">
    <source>
        <dbReference type="EMBL" id="RUQ84719.1"/>
    </source>
</evidence>
<dbReference type="AlphaFoldDB" id="A0A2P8GTW2"/>
<dbReference type="PANTHER" id="PTHR35526:SF3">
    <property type="entry name" value="ANTI-SIGMA-F FACTOR RSBW"/>
    <property type="match status" value="1"/>
</dbReference>
<name>A0A2P8GTW2_9MICO</name>
<protein>
    <submittedName>
        <fullName evidence="4">ATP-binding protein</fullName>
    </submittedName>
    <submittedName>
        <fullName evidence="3">Serine/threonine-protein kinase RsbW</fullName>
    </submittedName>
</protein>
<dbReference type="GO" id="GO:0004674">
    <property type="term" value="F:protein serine/threonine kinase activity"/>
    <property type="evidence" value="ECO:0007669"/>
    <property type="project" value="UniProtKB-KW"/>
</dbReference>
<feature type="domain" description="Histidine kinase/HSP90-like ATPase" evidence="2">
    <location>
        <begin position="13"/>
        <end position="131"/>
    </location>
</feature>
<dbReference type="PANTHER" id="PTHR35526">
    <property type="entry name" value="ANTI-SIGMA-F FACTOR RSBW-RELATED"/>
    <property type="match status" value="1"/>
</dbReference>
<proteinExistence type="predicted"/>